<name>A0A212LIR0_9HYPH</name>
<reference evidence="1" key="1">
    <citation type="submission" date="2016-08" db="EMBL/GenBank/DDBJ databases">
        <authorList>
            <person name="Seilhamer J.J."/>
        </authorList>
    </citation>
    <scope>NUCLEOTIDE SEQUENCE</scope>
    <source>
        <strain evidence="1">86</strain>
    </source>
</reference>
<gene>
    <name evidence="1" type="ORF">KL86PLE_41237</name>
</gene>
<sequence length="28" mass="3067">MNILKNALLTPLLMTPVSNEMMNLCGGF</sequence>
<organism evidence="1">
    <name type="scientific">uncultured Pleomorphomonas sp</name>
    <dbReference type="NCBI Taxonomy" id="442121"/>
    <lineage>
        <taxon>Bacteria</taxon>
        <taxon>Pseudomonadati</taxon>
        <taxon>Pseudomonadota</taxon>
        <taxon>Alphaproteobacteria</taxon>
        <taxon>Hyphomicrobiales</taxon>
        <taxon>Pleomorphomonadaceae</taxon>
        <taxon>Pleomorphomonas</taxon>
        <taxon>environmental samples</taxon>
    </lineage>
</organism>
<protein>
    <submittedName>
        <fullName evidence="1">Uncharacterized protein</fullName>
    </submittedName>
</protein>
<dbReference type="EMBL" id="FMJD01000008">
    <property type="protein sequence ID" value="SCM77432.1"/>
    <property type="molecule type" value="Genomic_DNA"/>
</dbReference>
<accession>A0A212LIR0</accession>
<proteinExistence type="predicted"/>
<evidence type="ECO:0000313" key="1">
    <source>
        <dbReference type="EMBL" id="SCM77432.1"/>
    </source>
</evidence>
<dbReference type="AlphaFoldDB" id="A0A212LIR0"/>